<evidence type="ECO:0000256" key="1">
    <source>
        <dbReference type="SAM" id="SignalP"/>
    </source>
</evidence>
<dbReference type="AlphaFoldDB" id="A0ABD0T995"/>
<reference evidence="3 4" key="1">
    <citation type="submission" date="2024-06" db="EMBL/GenBank/DDBJ databases">
        <title>A chromosome-level genome assembly of beet webworm, Loxostege sticticalis.</title>
        <authorList>
            <person name="Zhang Y."/>
        </authorList>
    </citation>
    <scope>NUCLEOTIDE SEQUENCE [LARGE SCALE GENOMIC DNA]</scope>
    <source>
        <strain evidence="3">AQ028</strain>
        <tissue evidence="3">Male pupae</tissue>
    </source>
</reference>
<feature type="domain" description="Type VII secretion system protein EssD-like" evidence="2">
    <location>
        <begin position="266"/>
        <end position="356"/>
    </location>
</feature>
<dbReference type="EMBL" id="JBEDNZ010000009">
    <property type="protein sequence ID" value="KAL0838912.1"/>
    <property type="molecule type" value="Genomic_DNA"/>
</dbReference>
<evidence type="ECO:0000313" key="3">
    <source>
        <dbReference type="EMBL" id="KAL0838912.1"/>
    </source>
</evidence>
<keyword evidence="1" id="KW-0732">Signal</keyword>
<organism evidence="3 4">
    <name type="scientific">Loxostege sticticalis</name>
    <name type="common">Beet webworm moth</name>
    <dbReference type="NCBI Taxonomy" id="481309"/>
    <lineage>
        <taxon>Eukaryota</taxon>
        <taxon>Metazoa</taxon>
        <taxon>Ecdysozoa</taxon>
        <taxon>Arthropoda</taxon>
        <taxon>Hexapoda</taxon>
        <taxon>Insecta</taxon>
        <taxon>Pterygota</taxon>
        <taxon>Neoptera</taxon>
        <taxon>Endopterygota</taxon>
        <taxon>Lepidoptera</taxon>
        <taxon>Glossata</taxon>
        <taxon>Ditrysia</taxon>
        <taxon>Pyraloidea</taxon>
        <taxon>Crambidae</taxon>
        <taxon>Pyraustinae</taxon>
        <taxon>Loxostege</taxon>
    </lineage>
</organism>
<evidence type="ECO:0000313" key="4">
    <source>
        <dbReference type="Proteomes" id="UP001549921"/>
    </source>
</evidence>
<feature type="signal peptide" evidence="1">
    <location>
        <begin position="1"/>
        <end position="19"/>
    </location>
</feature>
<dbReference type="Pfam" id="PF13930">
    <property type="entry name" value="Endonuclea_NS_2"/>
    <property type="match status" value="1"/>
</dbReference>
<sequence length="406" mass="46064">MWTILKIILISVSTHLVASEEFIVYTHESIRDDNGKPCLTGCSPDTHECIINWKREKRSCKILDEIAPIYQTSQYKDAAGSKYCLSNCGPYDDNYKYDWCYTSEDFSKWDFCSMNTNLRFLVTGQQQSLTSSKETCTDQCAKGRDTYFWCHYKNKDGAQTWDTCALAALPRIPVLQNNFHEGEKNKGKCDDFLRYDTDQPMYSTSSEVPDNFVTRIAEAIEAIGNNTLTQVFTLNEVANPVKSYSMVKIKDLMVPAVIRAHITKDSVNLLKNDASTSLKVQKKLQQQMLNFTESYEAGTLIGFDLGGPNAEYNIVPRSHSWKCGDWADMEEAVINWCRKTGGSVDLLIVVFYRDTKTPVPKAFGASLVFRNTDHSLFVDCREKIYWNNFGTPTSILDSEIMKGSGI</sequence>
<accession>A0ABD0T995</accession>
<dbReference type="Proteomes" id="UP001549921">
    <property type="component" value="Unassembled WGS sequence"/>
</dbReference>
<feature type="chain" id="PRO_5044851959" description="Type VII secretion system protein EssD-like domain-containing protein" evidence="1">
    <location>
        <begin position="20"/>
        <end position="406"/>
    </location>
</feature>
<protein>
    <recommendedName>
        <fullName evidence="2">Type VII secretion system protein EssD-like domain-containing protein</fullName>
    </recommendedName>
</protein>
<evidence type="ECO:0000259" key="2">
    <source>
        <dbReference type="Pfam" id="PF13930"/>
    </source>
</evidence>
<proteinExistence type="predicted"/>
<gene>
    <name evidence="3" type="ORF">ABMA28_016925</name>
</gene>
<comment type="caution">
    <text evidence="3">The sequence shown here is derived from an EMBL/GenBank/DDBJ whole genome shotgun (WGS) entry which is preliminary data.</text>
</comment>
<dbReference type="InterPro" id="IPR044927">
    <property type="entry name" value="Endonuclea_NS_2"/>
</dbReference>
<name>A0ABD0T995_LOXSC</name>